<protein>
    <submittedName>
        <fullName evidence="2">Uncharacterized protein</fullName>
    </submittedName>
</protein>
<feature type="region of interest" description="Disordered" evidence="1">
    <location>
        <begin position="178"/>
        <end position="262"/>
    </location>
</feature>
<dbReference type="EMBL" id="SNSC02000024">
    <property type="protein sequence ID" value="TID14068.1"/>
    <property type="molecule type" value="Genomic_DNA"/>
</dbReference>
<evidence type="ECO:0000313" key="2">
    <source>
        <dbReference type="EMBL" id="TID14068.1"/>
    </source>
</evidence>
<feature type="region of interest" description="Disordered" evidence="1">
    <location>
        <begin position="349"/>
        <end position="371"/>
    </location>
</feature>
<name>A0A4Z1NT31_9PEZI</name>
<organism evidence="2 3">
    <name type="scientific">Venturia nashicola</name>
    <dbReference type="NCBI Taxonomy" id="86259"/>
    <lineage>
        <taxon>Eukaryota</taxon>
        <taxon>Fungi</taxon>
        <taxon>Dikarya</taxon>
        <taxon>Ascomycota</taxon>
        <taxon>Pezizomycotina</taxon>
        <taxon>Dothideomycetes</taxon>
        <taxon>Pleosporomycetidae</taxon>
        <taxon>Venturiales</taxon>
        <taxon>Venturiaceae</taxon>
        <taxon>Venturia</taxon>
    </lineage>
</organism>
<sequence length="400" mass="45215">MQTTDSSVSSLIITFTRSLDYFKNLREERKKKKTLKVNKKKEALRGDELRLSMSLRQGPVEIQREYERNYRANGDQYAVGDAIASASLAQAIRRLNAGLLSIISSFLGCGQKKKTQLDYKYLTSVSELSRHEALDALSQLNARMSRSALSLHDERRRCTHPTEKGRCVRGCQRKLTSPDSKASLKVTANKLPKQLSRDTKEPRAPEVRRIQLRDSSGPELAMVRPRARRTKSSTSVSSKGSSTPPPAYSPPSTPGFSHHSHAPSVIPNPYTWAPLSPGKRRQTPDHEGLIVHPPYPLSPLPPCTEHPEENSEFVPYSPVPAMQRRRADKLTPSMYTTVSKASTNLGEIPMSQWNRPWDAEEMDRKNEEMRDRTWARDTELENGQRKRGWWRLFSGGKGPS</sequence>
<accession>A0A4Z1NT31</accession>
<feature type="compositionally biased region" description="Pro residues" evidence="1">
    <location>
        <begin position="243"/>
        <end position="253"/>
    </location>
</feature>
<dbReference type="Proteomes" id="UP000298493">
    <property type="component" value="Unassembled WGS sequence"/>
</dbReference>
<gene>
    <name evidence="2" type="ORF">E6O75_ATG07300</name>
</gene>
<feature type="compositionally biased region" description="Basic and acidic residues" evidence="1">
    <location>
        <begin position="195"/>
        <end position="212"/>
    </location>
</feature>
<feature type="compositionally biased region" description="Low complexity" evidence="1">
    <location>
        <begin position="232"/>
        <end position="242"/>
    </location>
</feature>
<comment type="caution">
    <text evidence="2">The sequence shown here is derived from an EMBL/GenBank/DDBJ whole genome shotgun (WGS) entry which is preliminary data.</text>
</comment>
<evidence type="ECO:0000256" key="1">
    <source>
        <dbReference type="SAM" id="MobiDB-lite"/>
    </source>
</evidence>
<dbReference type="STRING" id="86259.A0A4Z1NT31"/>
<evidence type="ECO:0000313" key="3">
    <source>
        <dbReference type="Proteomes" id="UP000298493"/>
    </source>
</evidence>
<feature type="compositionally biased region" description="Basic and acidic residues" evidence="1">
    <location>
        <begin position="362"/>
        <end position="371"/>
    </location>
</feature>
<dbReference type="AlphaFoldDB" id="A0A4Z1NT31"/>
<reference evidence="2 3" key="1">
    <citation type="submission" date="2019-04" db="EMBL/GenBank/DDBJ databases">
        <title>High contiguity whole genome sequence and gene annotation resource for two Venturia nashicola isolates.</title>
        <authorList>
            <person name="Prokchorchik M."/>
            <person name="Won K."/>
            <person name="Lee Y."/>
            <person name="Choi E.D."/>
            <person name="Segonzac C."/>
            <person name="Sohn K.H."/>
        </authorList>
    </citation>
    <scope>NUCLEOTIDE SEQUENCE [LARGE SCALE GENOMIC DNA]</scope>
    <source>
        <strain evidence="2 3">PRI2</strain>
    </source>
</reference>
<proteinExistence type="predicted"/>
<keyword evidence="3" id="KW-1185">Reference proteome</keyword>